<sequence>MTEGVEGLVGLGIDNWGVRSRHSWERQEDYDYEEERVVLTWASIPALLIIVAALGFLVVYLYDRTRRMRLEQLADLEYGFESILGIPLSASGEKIAKKPVFARHRPSSGKRFPKAGVNPRTTTDLSSSTQSHSAAEVGKVARISHVSDSAEILNHIGALGPKYRSTDHSSDSGTTLSKSMAYSNKSRTSSITHPGTFSKMLSGESGMSGSAEKPIKSLVRRNSKERSKSSNRNKRRRKTLKRQ</sequence>
<protein>
    <submittedName>
        <fullName evidence="5">Conserved plasma membrane protein</fullName>
    </submittedName>
</protein>
<evidence type="ECO:0000313" key="5">
    <source>
        <dbReference type="WBParaSite" id="NBR_0001385001-mRNA-1"/>
    </source>
</evidence>
<keyword evidence="2" id="KW-0472">Membrane</keyword>
<dbReference type="AlphaFoldDB" id="A0A0N4YBK4"/>
<reference evidence="5" key="1">
    <citation type="submission" date="2017-02" db="UniProtKB">
        <authorList>
            <consortium name="WormBaseParasite"/>
        </authorList>
    </citation>
    <scope>IDENTIFICATION</scope>
</reference>
<dbReference type="WBParaSite" id="NBR_0001385001-mRNA-1">
    <property type="protein sequence ID" value="NBR_0001385001-mRNA-1"/>
    <property type="gene ID" value="NBR_0001385001"/>
</dbReference>
<feature type="region of interest" description="Disordered" evidence="1">
    <location>
        <begin position="103"/>
        <end position="133"/>
    </location>
</feature>
<feature type="compositionally biased region" description="Basic residues" evidence="1">
    <location>
        <begin position="229"/>
        <end position="243"/>
    </location>
</feature>
<keyword evidence="2" id="KW-0812">Transmembrane</keyword>
<name>A0A0N4YBK4_NIPBR</name>
<feature type="region of interest" description="Disordered" evidence="1">
    <location>
        <begin position="160"/>
        <end position="243"/>
    </location>
</feature>
<keyword evidence="4" id="KW-1185">Reference proteome</keyword>
<feature type="compositionally biased region" description="Polar residues" evidence="1">
    <location>
        <begin position="171"/>
        <end position="195"/>
    </location>
</feature>
<evidence type="ECO:0000256" key="2">
    <source>
        <dbReference type="SAM" id="Phobius"/>
    </source>
</evidence>
<evidence type="ECO:0000313" key="4">
    <source>
        <dbReference type="Proteomes" id="UP000271162"/>
    </source>
</evidence>
<accession>A0A0N4YBK4</accession>
<proteinExistence type="predicted"/>
<gene>
    <name evidence="3" type="ORF">NBR_LOCUS13851</name>
</gene>
<dbReference type="EMBL" id="UYSL01021163">
    <property type="protein sequence ID" value="VDL77440.1"/>
    <property type="molecule type" value="Genomic_DNA"/>
</dbReference>
<organism evidence="5">
    <name type="scientific">Nippostrongylus brasiliensis</name>
    <name type="common">Rat hookworm</name>
    <dbReference type="NCBI Taxonomy" id="27835"/>
    <lineage>
        <taxon>Eukaryota</taxon>
        <taxon>Metazoa</taxon>
        <taxon>Ecdysozoa</taxon>
        <taxon>Nematoda</taxon>
        <taxon>Chromadorea</taxon>
        <taxon>Rhabditida</taxon>
        <taxon>Rhabditina</taxon>
        <taxon>Rhabditomorpha</taxon>
        <taxon>Strongyloidea</taxon>
        <taxon>Heligmosomidae</taxon>
        <taxon>Nippostrongylus</taxon>
    </lineage>
</organism>
<feature type="transmembrane region" description="Helical" evidence="2">
    <location>
        <begin position="38"/>
        <end position="62"/>
    </location>
</feature>
<evidence type="ECO:0000313" key="3">
    <source>
        <dbReference type="EMBL" id="VDL77440.1"/>
    </source>
</evidence>
<dbReference type="Proteomes" id="UP000271162">
    <property type="component" value="Unassembled WGS sequence"/>
</dbReference>
<feature type="compositionally biased region" description="Basic residues" evidence="1">
    <location>
        <begin position="103"/>
        <end position="113"/>
    </location>
</feature>
<keyword evidence="2" id="KW-1133">Transmembrane helix</keyword>
<evidence type="ECO:0000256" key="1">
    <source>
        <dbReference type="SAM" id="MobiDB-lite"/>
    </source>
</evidence>
<feature type="compositionally biased region" description="Polar residues" evidence="1">
    <location>
        <begin position="119"/>
        <end position="133"/>
    </location>
</feature>
<reference evidence="3 4" key="2">
    <citation type="submission" date="2018-11" db="EMBL/GenBank/DDBJ databases">
        <authorList>
            <consortium name="Pathogen Informatics"/>
        </authorList>
    </citation>
    <scope>NUCLEOTIDE SEQUENCE [LARGE SCALE GENOMIC DNA]</scope>
</reference>